<evidence type="ECO:0000313" key="2">
    <source>
        <dbReference type="Proteomes" id="UP000031671"/>
    </source>
</evidence>
<organism evidence="1 2">
    <name type="scientific">Vibrio ishigakensis</name>
    <dbReference type="NCBI Taxonomy" id="1481914"/>
    <lineage>
        <taxon>Bacteria</taxon>
        <taxon>Pseudomonadati</taxon>
        <taxon>Pseudomonadota</taxon>
        <taxon>Gammaproteobacteria</taxon>
        <taxon>Vibrionales</taxon>
        <taxon>Vibrionaceae</taxon>
        <taxon>Vibrio</taxon>
    </lineage>
</organism>
<keyword evidence="2" id="KW-1185">Reference proteome</keyword>
<proteinExistence type="predicted"/>
<reference evidence="1 2" key="1">
    <citation type="submission" date="2015-01" db="EMBL/GenBank/DDBJ databases">
        <title>Vibrio sp. C1 JCM 19231 whole genome shotgun sequence.</title>
        <authorList>
            <person name="Sawabe T."/>
            <person name="Meirelles P."/>
            <person name="Feng G."/>
            <person name="Sayaka M."/>
            <person name="Hattori M."/>
            <person name="Ohkuma M."/>
        </authorList>
    </citation>
    <scope>NUCLEOTIDE SEQUENCE [LARGE SCALE GENOMIC DNA]</scope>
    <source>
        <strain evidence="2">JCM 19231</strain>
    </source>
</reference>
<comment type="caution">
    <text evidence="1">The sequence shown here is derived from an EMBL/GenBank/DDBJ whole genome shotgun (WGS) entry which is preliminary data.</text>
</comment>
<protein>
    <submittedName>
        <fullName evidence="1">Membrane protein</fullName>
    </submittedName>
</protein>
<accession>A0A0B8P043</accession>
<dbReference type="EMBL" id="BBRZ01000027">
    <property type="protein sequence ID" value="GAM56334.1"/>
    <property type="molecule type" value="Genomic_DNA"/>
</dbReference>
<gene>
    <name evidence="1" type="ORF">JCM19231_415</name>
</gene>
<evidence type="ECO:0000313" key="1">
    <source>
        <dbReference type="EMBL" id="GAM56334.1"/>
    </source>
</evidence>
<sequence>MIWGHEVRTLQPCGSENAFWVQLPEAFKQPVSNLTSEPYQPMYAEVFGYLEPTAAGFAEQYPAQFVVTEVNMVTAENPNRCEQSTRPDRAFGNEPFWNATYDEQKVTFTQMGQEAQEFTVKELEQDLTQTRVDYNSGSLTIDKQICRDTMSDSLYGTSSSVEVNGKAFKGCSTLSNQADQELFGSYAQTQDDGTTITLTLKPDHTSETRYSYADGSNDVTENGYWQPLTNGKIEATNVSYQGQKLIATREFELEGNQLSTQNETINGNEYPLTGKGLVLDKQ</sequence>
<name>A0A0B8P043_9VIBR</name>
<dbReference type="AlphaFoldDB" id="A0A0B8P043"/>
<dbReference type="Proteomes" id="UP000031671">
    <property type="component" value="Unassembled WGS sequence"/>
</dbReference>
<reference evidence="1 2" key="2">
    <citation type="submission" date="2015-01" db="EMBL/GenBank/DDBJ databases">
        <authorList>
            <consortium name="NBRP consortium"/>
            <person name="Sawabe T."/>
            <person name="Meirelles P."/>
            <person name="Feng G."/>
            <person name="Sayaka M."/>
            <person name="Hattori M."/>
            <person name="Ohkuma M."/>
        </authorList>
    </citation>
    <scope>NUCLEOTIDE SEQUENCE [LARGE SCALE GENOMIC DNA]</scope>
    <source>
        <strain evidence="2">JCM 19231</strain>
    </source>
</reference>